<dbReference type="NCBIfam" id="TIGR00087">
    <property type="entry name" value="surE"/>
    <property type="match status" value="1"/>
</dbReference>
<keyword evidence="4" id="KW-0479">Metal-binding</keyword>
<keyword evidence="8" id="KW-1185">Reference proteome</keyword>
<dbReference type="EC" id="3.1.3.5" evidence="3"/>
<dbReference type="InterPro" id="IPR030048">
    <property type="entry name" value="SurE"/>
</dbReference>
<dbReference type="Gene3D" id="3.40.1210.10">
    <property type="entry name" value="Survival protein SurE-like phosphatase/nucleotidase"/>
    <property type="match status" value="1"/>
</dbReference>
<dbReference type="AlphaFoldDB" id="A0A0M2PTG3"/>
<evidence type="ECO:0000256" key="2">
    <source>
        <dbReference type="ARBA" id="ARBA00011062"/>
    </source>
</evidence>
<dbReference type="GO" id="GO:0046872">
    <property type="term" value="F:metal ion binding"/>
    <property type="evidence" value="ECO:0007669"/>
    <property type="project" value="UniProtKB-KW"/>
</dbReference>
<keyword evidence="5" id="KW-0378">Hydrolase</keyword>
<accession>A0A0M2PTG3</accession>
<evidence type="ECO:0000256" key="3">
    <source>
        <dbReference type="ARBA" id="ARBA00012643"/>
    </source>
</evidence>
<dbReference type="NCBIfam" id="NF001493">
    <property type="entry name" value="PRK00346.2-3"/>
    <property type="match status" value="1"/>
</dbReference>
<gene>
    <name evidence="7" type="ORF">PROH_16070</name>
</gene>
<dbReference type="OrthoDB" id="9780815at2"/>
<dbReference type="eggNOG" id="COG0496">
    <property type="taxonomic scope" value="Bacteria"/>
</dbReference>
<dbReference type="SUPFAM" id="SSF64167">
    <property type="entry name" value="SurE-like"/>
    <property type="match status" value="1"/>
</dbReference>
<dbReference type="STRING" id="317619.GCA_000332315_02389"/>
<dbReference type="Pfam" id="PF01975">
    <property type="entry name" value="SurE"/>
    <property type="match status" value="1"/>
</dbReference>
<organism evidence="7 8">
    <name type="scientific">Prochlorothrix hollandica PCC 9006 = CALU 1027</name>
    <dbReference type="NCBI Taxonomy" id="317619"/>
    <lineage>
        <taxon>Bacteria</taxon>
        <taxon>Bacillati</taxon>
        <taxon>Cyanobacteriota</taxon>
        <taxon>Cyanophyceae</taxon>
        <taxon>Prochlorotrichales</taxon>
        <taxon>Prochlorotrichaceae</taxon>
        <taxon>Prochlorothrix</taxon>
    </lineage>
</organism>
<dbReference type="InterPro" id="IPR002828">
    <property type="entry name" value="SurE-like_Pase/nucleotidase"/>
</dbReference>
<dbReference type="EMBL" id="AJTX02000006">
    <property type="protein sequence ID" value="KKI99399.1"/>
    <property type="molecule type" value="Genomic_DNA"/>
</dbReference>
<evidence type="ECO:0000313" key="7">
    <source>
        <dbReference type="EMBL" id="KKI99399.1"/>
    </source>
</evidence>
<evidence type="ECO:0000256" key="1">
    <source>
        <dbReference type="ARBA" id="ARBA00000815"/>
    </source>
</evidence>
<dbReference type="Proteomes" id="UP000034681">
    <property type="component" value="Unassembled WGS sequence"/>
</dbReference>
<dbReference type="InterPro" id="IPR036523">
    <property type="entry name" value="SurE-like_sf"/>
</dbReference>
<evidence type="ECO:0000259" key="6">
    <source>
        <dbReference type="Pfam" id="PF01975"/>
    </source>
</evidence>
<proteinExistence type="inferred from homology"/>
<feature type="domain" description="Survival protein SurE-like phosphatase/nucleotidase" evidence="6">
    <location>
        <begin position="8"/>
        <end position="172"/>
    </location>
</feature>
<comment type="caution">
    <text evidence="7">The sequence shown here is derived from an EMBL/GenBank/DDBJ whole genome shotgun (WGS) entry which is preliminary data.</text>
</comment>
<protein>
    <recommendedName>
        <fullName evidence="3">5'-nucleotidase</fullName>
        <ecNumber evidence="3">3.1.3.5</ecNumber>
    </recommendedName>
</protein>
<evidence type="ECO:0000256" key="4">
    <source>
        <dbReference type="ARBA" id="ARBA00022723"/>
    </source>
</evidence>
<dbReference type="GO" id="GO:0008253">
    <property type="term" value="F:5'-nucleotidase activity"/>
    <property type="evidence" value="ECO:0007669"/>
    <property type="project" value="UniProtKB-EC"/>
</dbReference>
<evidence type="ECO:0000313" key="8">
    <source>
        <dbReference type="Proteomes" id="UP000034681"/>
    </source>
</evidence>
<evidence type="ECO:0000256" key="5">
    <source>
        <dbReference type="ARBA" id="ARBA00022801"/>
    </source>
</evidence>
<comment type="catalytic activity">
    <reaction evidence="1">
        <text>a ribonucleoside 5'-phosphate + H2O = a ribonucleoside + phosphate</text>
        <dbReference type="Rhea" id="RHEA:12484"/>
        <dbReference type="ChEBI" id="CHEBI:15377"/>
        <dbReference type="ChEBI" id="CHEBI:18254"/>
        <dbReference type="ChEBI" id="CHEBI:43474"/>
        <dbReference type="ChEBI" id="CHEBI:58043"/>
        <dbReference type="EC" id="3.1.3.5"/>
    </reaction>
</comment>
<sequence>MTPTTPFLLTNDDGIDAPGLATLAEILGSRPWIQVAPQTEQSGCGHRVTVGQALAVEPRSAQAYGVAGTPADCVRLALSHLCPSVAWVLSGINAGGNLGIDTYLSGTVAAAREATFHGLPAIALSQYRKGSQPLIWANTGQWAAKALAVLLQEPLPPKTFWNVNLPHWQPGEPEPQLVFCQPSSDPLPLVYAATPQGYVYGGRYGDRLQSPHTDVAVCFGGNIAITQITL</sequence>
<name>A0A0M2PTG3_PROHO</name>
<reference evidence="7" key="1">
    <citation type="submission" date="2012-04" db="EMBL/GenBank/DDBJ databases">
        <authorList>
            <person name="Borisov I.G."/>
            <person name="Ivanikova N.V."/>
            <person name="Pinevich A.V."/>
        </authorList>
    </citation>
    <scope>NUCLEOTIDE SEQUENCE</scope>
    <source>
        <strain evidence="7">CALU 1027</strain>
    </source>
</reference>
<dbReference type="PANTHER" id="PTHR30457">
    <property type="entry name" value="5'-NUCLEOTIDASE SURE"/>
    <property type="match status" value="1"/>
</dbReference>
<dbReference type="PANTHER" id="PTHR30457:SF0">
    <property type="entry name" value="PHOSPHATASE, PUTATIVE (AFU_ORTHOLOGUE AFUA_4G01070)-RELATED"/>
    <property type="match status" value="1"/>
</dbReference>
<comment type="similarity">
    <text evidence="2">Belongs to the SurE nucleotidase family.</text>
</comment>
<dbReference type="RefSeq" id="WP_026099552.1">
    <property type="nucleotide sequence ID" value="NZ_KB235937.1"/>
</dbReference>